<dbReference type="PANTHER" id="PTHR43071">
    <property type="entry name" value="2-AMINO-4-HYDROXY-6-HYDROXYMETHYLDIHYDROPTERIDINE PYROPHOSPHOKINASE"/>
    <property type="match status" value="1"/>
</dbReference>
<dbReference type="GO" id="GO:0016301">
    <property type="term" value="F:kinase activity"/>
    <property type="evidence" value="ECO:0007669"/>
    <property type="project" value="UniProtKB-KW"/>
</dbReference>
<dbReference type="CDD" id="cd00483">
    <property type="entry name" value="HPPK"/>
    <property type="match status" value="1"/>
</dbReference>
<dbReference type="GO" id="GO:0046656">
    <property type="term" value="P:folic acid biosynthetic process"/>
    <property type="evidence" value="ECO:0007669"/>
    <property type="project" value="UniProtKB-KW"/>
</dbReference>
<reference evidence="13 14" key="1">
    <citation type="journal article" date="2015" name="Genome Announc.">
        <title>Closed Genome Sequence of Octadecabacter temperatus SB1, the First Mesophilic Species of the Genus Octadecabacter.</title>
        <authorList>
            <person name="Voget S."/>
            <person name="Billerbeck S."/>
            <person name="Simon M."/>
            <person name="Daniel R."/>
        </authorList>
    </citation>
    <scope>NUCLEOTIDE SEQUENCE [LARGE SCALE GENOMIC DNA]</scope>
    <source>
        <strain evidence="13 14">SB1</strain>
    </source>
</reference>
<keyword evidence="5" id="KW-0808">Transferase</keyword>
<dbReference type="AlphaFoldDB" id="A0A0K0Y1F6"/>
<evidence type="ECO:0000256" key="9">
    <source>
        <dbReference type="ARBA" id="ARBA00022909"/>
    </source>
</evidence>
<dbReference type="GO" id="GO:0005524">
    <property type="term" value="F:ATP binding"/>
    <property type="evidence" value="ECO:0007669"/>
    <property type="project" value="UniProtKB-KW"/>
</dbReference>
<dbReference type="NCBIfam" id="TIGR01498">
    <property type="entry name" value="folK"/>
    <property type="match status" value="1"/>
</dbReference>
<dbReference type="EMBL" id="CP012160">
    <property type="protein sequence ID" value="AKS44774.1"/>
    <property type="molecule type" value="Genomic_DNA"/>
</dbReference>
<evidence type="ECO:0000256" key="1">
    <source>
        <dbReference type="ARBA" id="ARBA00005051"/>
    </source>
</evidence>
<sequence length="193" mass="21246">MSQVLPLNVGKKMVIAVGSNAPSHAGDSRSTVLAAIEALGRVFDELRASKLYQTPAFPVGAGPDFINAACSFRTEKPANKVLSLLLSIETDFGRERLARWGERTLDLDLIAAGDLVLPDLEGFNHWRRLPIEEQKVQTPDNLILPHPRVQDRAFVLVPMADVAPDWHHPVLGQTTTEMLDQLPASERDEILAL</sequence>
<proteinExistence type="inferred from homology"/>
<evidence type="ECO:0000313" key="14">
    <source>
        <dbReference type="Proteomes" id="UP000067444"/>
    </source>
</evidence>
<keyword evidence="8" id="KW-0067">ATP-binding</keyword>
<dbReference type="InterPro" id="IPR035907">
    <property type="entry name" value="Hppk_sf"/>
</dbReference>
<dbReference type="PANTHER" id="PTHR43071:SF1">
    <property type="entry name" value="2-AMINO-4-HYDROXY-6-HYDROXYMETHYLDIHYDROPTERIDINE PYROPHOSPHOKINASE"/>
    <property type="match status" value="1"/>
</dbReference>
<dbReference type="Gene3D" id="3.30.70.560">
    <property type="entry name" value="7,8-Dihydro-6-hydroxymethylpterin-pyrophosphokinase HPPK"/>
    <property type="match status" value="1"/>
</dbReference>
<evidence type="ECO:0000256" key="5">
    <source>
        <dbReference type="ARBA" id="ARBA00022679"/>
    </source>
</evidence>
<name>A0A0K0Y1F6_9RHOB</name>
<keyword evidence="9" id="KW-0289">Folate biosynthesis</keyword>
<dbReference type="InterPro" id="IPR000550">
    <property type="entry name" value="Hppk"/>
</dbReference>
<dbReference type="SUPFAM" id="SSF55083">
    <property type="entry name" value="6-hydroxymethyl-7,8-dihydropterin pyrophosphokinase, HPPK"/>
    <property type="match status" value="1"/>
</dbReference>
<evidence type="ECO:0000313" key="13">
    <source>
        <dbReference type="EMBL" id="AKS44774.1"/>
    </source>
</evidence>
<dbReference type="GO" id="GO:0003848">
    <property type="term" value="F:2-amino-4-hydroxy-6-hydroxymethyldihydropteridine diphosphokinase activity"/>
    <property type="evidence" value="ECO:0007669"/>
    <property type="project" value="UniProtKB-EC"/>
</dbReference>
<keyword evidence="7" id="KW-0418">Kinase</keyword>
<comment type="similarity">
    <text evidence="2">Belongs to the HPPK family.</text>
</comment>
<dbReference type="PATRIC" id="fig|1458307.3.peg.207"/>
<evidence type="ECO:0000256" key="4">
    <source>
        <dbReference type="ARBA" id="ARBA00016218"/>
    </source>
</evidence>
<gene>
    <name evidence="13" type="primary">sulD</name>
    <name evidence="13" type="ORF">OSB_02050</name>
</gene>
<keyword evidence="6" id="KW-0547">Nucleotide-binding</keyword>
<dbReference type="Pfam" id="PF01288">
    <property type="entry name" value="HPPK"/>
    <property type="match status" value="1"/>
</dbReference>
<evidence type="ECO:0000256" key="2">
    <source>
        <dbReference type="ARBA" id="ARBA00005810"/>
    </source>
</evidence>
<dbReference type="STRING" id="1458307.OSB_02050"/>
<protein>
    <recommendedName>
        <fullName evidence="4">2-amino-4-hydroxy-6-hydroxymethyldihydropteridine pyrophosphokinase</fullName>
        <ecNumber evidence="3">2.7.6.3</ecNumber>
    </recommendedName>
    <alternativeName>
        <fullName evidence="11">6-hydroxymethyl-7,8-dihydropterin pyrophosphokinase</fullName>
    </alternativeName>
    <alternativeName>
        <fullName evidence="12">7,8-dihydro-6-hydroxymethylpterin-pyrophosphokinase</fullName>
    </alternativeName>
</protein>
<dbReference type="KEGG" id="otm:OSB_02050"/>
<dbReference type="GO" id="GO:0046654">
    <property type="term" value="P:tetrahydrofolate biosynthetic process"/>
    <property type="evidence" value="ECO:0007669"/>
    <property type="project" value="UniProtKB-UniPathway"/>
</dbReference>
<evidence type="ECO:0000256" key="11">
    <source>
        <dbReference type="ARBA" id="ARBA00029766"/>
    </source>
</evidence>
<evidence type="ECO:0000256" key="7">
    <source>
        <dbReference type="ARBA" id="ARBA00022777"/>
    </source>
</evidence>
<comment type="function">
    <text evidence="10">Catalyzes the transfer of pyrophosphate from adenosine triphosphate (ATP) to 6-hydroxymethyl-7,8-dihydropterin, an enzymatic step in folate biosynthesis pathway.</text>
</comment>
<organism evidence="13 14">
    <name type="scientific">Octadecabacter temperatus</name>
    <dbReference type="NCBI Taxonomy" id="1458307"/>
    <lineage>
        <taxon>Bacteria</taxon>
        <taxon>Pseudomonadati</taxon>
        <taxon>Pseudomonadota</taxon>
        <taxon>Alphaproteobacteria</taxon>
        <taxon>Rhodobacterales</taxon>
        <taxon>Roseobacteraceae</taxon>
        <taxon>Octadecabacter</taxon>
    </lineage>
</organism>
<dbReference type="EC" id="2.7.6.3" evidence="3"/>
<accession>A0A0K0Y1F6</accession>
<dbReference type="PROSITE" id="PS00794">
    <property type="entry name" value="HPPK"/>
    <property type="match status" value="1"/>
</dbReference>
<comment type="pathway">
    <text evidence="1">Cofactor biosynthesis; tetrahydrofolate biosynthesis; 2-amino-4-hydroxy-6-hydroxymethyl-7,8-dihydropteridine diphosphate from 7,8-dihydroneopterin triphosphate: step 4/4.</text>
</comment>
<evidence type="ECO:0000256" key="3">
    <source>
        <dbReference type="ARBA" id="ARBA00013253"/>
    </source>
</evidence>
<evidence type="ECO:0000256" key="6">
    <source>
        <dbReference type="ARBA" id="ARBA00022741"/>
    </source>
</evidence>
<keyword evidence="14" id="KW-1185">Reference proteome</keyword>
<dbReference type="UniPathway" id="UPA00077">
    <property type="reaction ID" value="UER00155"/>
</dbReference>
<evidence type="ECO:0000256" key="12">
    <source>
        <dbReference type="ARBA" id="ARBA00033413"/>
    </source>
</evidence>
<evidence type="ECO:0000256" key="8">
    <source>
        <dbReference type="ARBA" id="ARBA00022840"/>
    </source>
</evidence>
<evidence type="ECO:0000256" key="10">
    <source>
        <dbReference type="ARBA" id="ARBA00029409"/>
    </source>
</evidence>
<dbReference type="Proteomes" id="UP000067444">
    <property type="component" value="Chromosome"/>
</dbReference>